<dbReference type="Proteomes" id="UP000186106">
    <property type="component" value="Unassembled WGS sequence"/>
</dbReference>
<evidence type="ECO:0000313" key="5">
    <source>
        <dbReference type="Proteomes" id="UP000279541"/>
    </source>
</evidence>
<evidence type="ECO:0000313" key="2">
    <source>
        <dbReference type="EMBL" id="AZA99827.1"/>
    </source>
</evidence>
<evidence type="ECO:0000259" key="1">
    <source>
        <dbReference type="PROSITE" id="PS51186"/>
    </source>
</evidence>
<organism evidence="3 4">
    <name type="scientific">Chryseobacterium joostei</name>
    <dbReference type="NCBI Taxonomy" id="112234"/>
    <lineage>
        <taxon>Bacteria</taxon>
        <taxon>Pseudomonadati</taxon>
        <taxon>Bacteroidota</taxon>
        <taxon>Flavobacteriia</taxon>
        <taxon>Flavobacteriales</taxon>
        <taxon>Weeksellaceae</taxon>
        <taxon>Chryseobacterium group</taxon>
        <taxon>Chryseobacterium</taxon>
    </lineage>
</organism>
<dbReference type="STRING" id="112234.SAMN05421768_102532"/>
<dbReference type="EMBL" id="CP033926">
    <property type="protein sequence ID" value="AZA99827.1"/>
    <property type="molecule type" value="Genomic_DNA"/>
</dbReference>
<accession>A0A1N7I3R9</accession>
<dbReference type="EMBL" id="FTNZ01000002">
    <property type="protein sequence ID" value="SIS31707.1"/>
    <property type="molecule type" value="Genomic_DNA"/>
</dbReference>
<protein>
    <submittedName>
        <fullName evidence="2">GNAT family N-acetyltransferase</fullName>
    </submittedName>
    <submittedName>
        <fullName evidence="3">Ribosomal protein S18 acetylase RimI</fullName>
    </submittedName>
</protein>
<dbReference type="KEGG" id="cjt:EG359_09425"/>
<dbReference type="PROSITE" id="PS51186">
    <property type="entry name" value="GNAT"/>
    <property type="match status" value="1"/>
</dbReference>
<reference evidence="3 4" key="1">
    <citation type="submission" date="2017-01" db="EMBL/GenBank/DDBJ databases">
        <authorList>
            <person name="Mah S.A."/>
            <person name="Swanson W.J."/>
            <person name="Moy G.W."/>
            <person name="Vacquier V.D."/>
        </authorList>
    </citation>
    <scope>NUCLEOTIDE SEQUENCE [LARGE SCALE GENOMIC DNA]</scope>
    <source>
        <strain evidence="3 4">DSM 16927</strain>
    </source>
</reference>
<keyword evidence="3" id="KW-0687">Ribonucleoprotein</keyword>
<dbReference type="Proteomes" id="UP000279541">
    <property type="component" value="Chromosome"/>
</dbReference>
<dbReference type="CDD" id="cd04301">
    <property type="entry name" value="NAT_SF"/>
    <property type="match status" value="1"/>
</dbReference>
<proteinExistence type="predicted"/>
<sequence>MMTMERLLNFTFSDIKNELFRLKSKEMKTNFFISETQFKELQNENKIEVFKTDKACFLITKDDGFSRFYFIVSEIAALKTILEYVSINFSGEISVETAGNSQYLENVKQVFLENGFYEYSSMIRMNKMRSETNEVNFEGIHLLTEDKKPEIQKIYNKYFDKFVERIPSGAEIDHFITNKNAYYFSDNDEIQGFIIFESHGITSHLRYWFVHPNYREKKIGSKLIQLFFNLGENVKRELFWVIESNENAIKRYKHFGFAEEDMHNLILINKNKKYEESNY</sequence>
<keyword evidence="5" id="KW-1185">Reference proteome</keyword>
<dbReference type="InterPro" id="IPR000182">
    <property type="entry name" value="GNAT_dom"/>
</dbReference>
<dbReference type="Pfam" id="PF00583">
    <property type="entry name" value="Acetyltransf_1"/>
    <property type="match status" value="1"/>
</dbReference>
<dbReference type="GO" id="GO:0005840">
    <property type="term" value="C:ribosome"/>
    <property type="evidence" value="ECO:0007669"/>
    <property type="project" value="UniProtKB-KW"/>
</dbReference>
<name>A0A1N7I3R9_9FLAO</name>
<dbReference type="AlphaFoldDB" id="A0A1N7I3R9"/>
<evidence type="ECO:0000313" key="4">
    <source>
        <dbReference type="Proteomes" id="UP000186106"/>
    </source>
</evidence>
<gene>
    <name evidence="2" type="ORF">EG359_09425</name>
    <name evidence="3" type="ORF">SAMN05421768_102532</name>
</gene>
<evidence type="ECO:0000313" key="3">
    <source>
        <dbReference type="EMBL" id="SIS31707.1"/>
    </source>
</evidence>
<dbReference type="SUPFAM" id="SSF55729">
    <property type="entry name" value="Acyl-CoA N-acyltransferases (Nat)"/>
    <property type="match status" value="1"/>
</dbReference>
<keyword evidence="3" id="KW-0689">Ribosomal protein</keyword>
<reference evidence="2 5" key="2">
    <citation type="submission" date="2018-11" db="EMBL/GenBank/DDBJ databases">
        <title>Proposal to divide the Flavobacteriaceae and reorganize its genera based on Amino Acid Identity values calculated from whole genome sequences.</title>
        <authorList>
            <person name="Nicholson A.C."/>
            <person name="Gulvik C.A."/>
            <person name="Whitney A.M."/>
            <person name="Humrighouse B.W."/>
            <person name="Bell M."/>
            <person name="Holmes B."/>
            <person name="Steigerwalt A.G."/>
            <person name="Villarma A."/>
            <person name="Sheth M."/>
            <person name="Batra D."/>
            <person name="Pryor J."/>
            <person name="Bernardet J.-F."/>
            <person name="Hugo C."/>
            <person name="Kampfer P."/>
            <person name="Newman J."/>
            <person name="McQuiston J.R."/>
        </authorList>
    </citation>
    <scope>NUCLEOTIDE SEQUENCE [LARGE SCALE GENOMIC DNA]</scope>
    <source>
        <strain evidence="2 5">DSM 16927</strain>
    </source>
</reference>
<feature type="domain" description="N-acetyltransferase" evidence="1">
    <location>
        <begin position="138"/>
        <end position="279"/>
    </location>
</feature>
<dbReference type="OrthoDB" id="1100511at2"/>
<dbReference type="Gene3D" id="3.40.630.30">
    <property type="match status" value="1"/>
</dbReference>
<dbReference type="InterPro" id="IPR016181">
    <property type="entry name" value="Acyl_CoA_acyltransferase"/>
</dbReference>
<dbReference type="GO" id="GO:0016747">
    <property type="term" value="F:acyltransferase activity, transferring groups other than amino-acyl groups"/>
    <property type="evidence" value="ECO:0007669"/>
    <property type="project" value="InterPro"/>
</dbReference>